<dbReference type="EMBL" id="CP001032">
    <property type="protein sequence ID" value="ACB76133.1"/>
    <property type="molecule type" value="Genomic_DNA"/>
</dbReference>
<dbReference type="SUPFAM" id="SSF55785">
    <property type="entry name" value="PYP-like sensor domain (PAS domain)"/>
    <property type="match status" value="1"/>
</dbReference>
<dbReference type="Gene3D" id="3.30.565.10">
    <property type="entry name" value="Histidine kinase-like ATPase, C-terminal domain"/>
    <property type="match status" value="1"/>
</dbReference>
<dbReference type="InterPro" id="IPR011006">
    <property type="entry name" value="CheY-like_superfamily"/>
</dbReference>
<keyword evidence="5" id="KW-0547">Nucleotide-binding</keyword>
<comment type="catalytic activity">
    <reaction evidence="1">
        <text>ATP + protein L-histidine = ADP + protein N-phospho-L-histidine.</text>
        <dbReference type="EC" id="2.7.13.3"/>
    </reaction>
</comment>
<name>B1ZX81_OPITP</name>
<dbReference type="GO" id="GO:0005524">
    <property type="term" value="F:ATP binding"/>
    <property type="evidence" value="ECO:0007669"/>
    <property type="project" value="UniProtKB-KW"/>
</dbReference>
<keyword evidence="8" id="KW-0902">Two-component regulatory system</keyword>
<protein>
    <recommendedName>
        <fullName evidence="2">histidine kinase</fullName>
        <ecNumber evidence="2">2.7.13.3</ecNumber>
    </recommendedName>
</protein>
<evidence type="ECO:0000259" key="12">
    <source>
        <dbReference type="PROSITE" id="PS50112"/>
    </source>
</evidence>
<dbReference type="Pfam" id="PF00989">
    <property type="entry name" value="PAS"/>
    <property type="match status" value="1"/>
</dbReference>
<dbReference type="InterPro" id="IPR003594">
    <property type="entry name" value="HATPase_dom"/>
</dbReference>
<dbReference type="Pfam" id="PF00072">
    <property type="entry name" value="Response_reg"/>
    <property type="match status" value="1"/>
</dbReference>
<keyword evidence="6 14" id="KW-0418">Kinase</keyword>
<keyword evidence="15" id="KW-1185">Reference proteome</keyword>
<keyword evidence="7" id="KW-0067">ATP-binding</keyword>
<dbReference type="PANTHER" id="PTHR43065:SF42">
    <property type="entry name" value="TWO-COMPONENT SENSOR PPRA"/>
    <property type="match status" value="1"/>
</dbReference>
<evidence type="ECO:0000313" key="15">
    <source>
        <dbReference type="Proteomes" id="UP000007013"/>
    </source>
</evidence>
<dbReference type="Proteomes" id="UP000007013">
    <property type="component" value="Chromosome"/>
</dbReference>
<evidence type="ECO:0000256" key="1">
    <source>
        <dbReference type="ARBA" id="ARBA00000085"/>
    </source>
</evidence>
<dbReference type="eggNOG" id="COG4191">
    <property type="taxonomic scope" value="Bacteria"/>
</dbReference>
<sequence length="1338" mass="146190">MRFSPSFSDRPAVPPVRPLFAGVARLSVALCLGFSGVGLLAQQMGAPAPGLLEVGAPLFNVHTSVSLGLGTPPTDLHVLPDGRILVFANQQLALGDGTRWEVFPHAEDEAPLTATGVAVDANGDLYVAAPEGFAQIQFEERGGWRAHVVQPWSADDRRDGATPRKAIEAGPAWLWHSGSGPILAWRPGESARAIGRVDSIQHAFWFQGTSYVSDRTGGALWRIDAGGMHPVSYAPAISASDTITCAVPLEEEMLVGTYGHGLRVFDGRTLRPFGAAGPMAGDIQVNDLCATAGGFYAAAIENLGVVFFDASGRVVQVLDRSYDRRLGRVLRLVAAPGGVIWGLLSDGVLQVEFPSRISHFEPLIGSGLNVAQPFRFEGRLWVLADGTARRAIYDDHGRMIELRPDTPAGRFVSNPSTEMGVLVVATDRGAYCRQAEQWVAFAPEVDNLRLVDHPPVNGRWLYGATGQIGWIARRGDTFQLESFPEPSLEKIYGSVAADDGSVWLELGNGRLGRMRLVEGRPTIEYFGAEHGVPNNWAQVFRWKPGVRFNVGDRILRFDESARRFLPDTEFARHFPRVTDIVGRPGRDSRGRWWITTREGVHVLEERPGGWRDLREKMPAGFRPYYFTFQPDGVVWMHADGHLTRFDPAMATAPEEPLRALITRIETRTGRRTLLSTAALATPLPYADNSLTVHFCAPSSAFKPVEFDVWLEGGRAGWMPLRSSGSIAFKDLREGRYRLHVRPQSGSTLGTEATVEFAIRPPWYRTVAAYVAFCVVGLGLILVGGQLTFALQRRKNTQLERLVAERTRELHASNERLAAQLQQNQILSKAIEQSPAAIFIVDREETIVFANPRAYEMNGRADSTLVGQLLRSVRTPTITPELVQQITATVQRGETWRGQLTNRRPEGRDFQVRCLIAPIRQAGGDAHHYLVLEEDITESLNEQERRRRLEAQLIQAQKLESIGTLAGGIAHDFNNILTAILGYCELASQDAPDNPALQGDLAGIRSAGTRAKELVARILTFSRQTHVQLVPLDLAQPVAEAVKLIRASAPSTVEIVTTLQSGTIRADATQIQQVVLNLCTNALQALPNERGRLEITVQSVQVSREIAAEVDSLWIGEAMRLVVSDDGSGMDASTLGRIFDPFFTTKPQGEGTGLGLSIVQGVVTGHQGAIRVRSSPGLGTSFEIYFPPSSETSSPPAPNSPVPRGAQQEIIVVDDERSVANFVATRLHQLGYRPMMFCDPQAALNAFASQPTRFQAIVTDLTMPRLTGADLIRQIRSRGWLIPAVIITGYRGDAVRANVKALPRCVVLPKPFSGDDLARALHAVISDYAVGAAGLTRSN</sequence>
<dbReference type="Pfam" id="PF00512">
    <property type="entry name" value="HisKA"/>
    <property type="match status" value="1"/>
</dbReference>
<dbReference type="Gene3D" id="3.30.450.20">
    <property type="entry name" value="PAS domain"/>
    <property type="match status" value="1"/>
</dbReference>
<evidence type="ECO:0000259" key="13">
    <source>
        <dbReference type="PROSITE" id="PS50113"/>
    </source>
</evidence>
<dbReference type="Gene3D" id="1.10.287.130">
    <property type="match status" value="1"/>
</dbReference>
<dbReference type="PRINTS" id="PR00344">
    <property type="entry name" value="BCTRLSENSOR"/>
</dbReference>
<accession>B1ZX81</accession>
<dbReference type="PROSITE" id="PS50113">
    <property type="entry name" value="PAC"/>
    <property type="match status" value="1"/>
</dbReference>
<dbReference type="Pfam" id="PF02518">
    <property type="entry name" value="HATPase_c"/>
    <property type="match status" value="1"/>
</dbReference>
<dbReference type="OrthoDB" id="9806995at2"/>
<dbReference type="SUPFAM" id="SSF55874">
    <property type="entry name" value="ATPase domain of HSP90 chaperone/DNA topoisomerase II/histidine kinase"/>
    <property type="match status" value="1"/>
</dbReference>
<dbReference type="HOGENOM" id="CLU_278096_0_0_0"/>
<dbReference type="InterPro" id="IPR013767">
    <property type="entry name" value="PAS_fold"/>
</dbReference>
<dbReference type="InterPro" id="IPR000014">
    <property type="entry name" value="PAS"/>
</dbReference>
<dbReference type="InterPro" id="IPR036890">
    <property type="entry name" value="HATPase_C_sf"/>
</dbReference>
<evidence type="ECO:0000313" key="14">
    <source>
        <dbReference type="EMBL" id="ACB76133.1"/>
    </source>
</evidence>
<reference evidence="14 15" key="1">
    <citation type="journal article" date="2011" name="J. Bacteriol.">
        <title>Genome sequence of the verrucomicrobium Opitutus terrae PB90-1, an abundant inhabitant of rice paddy soil ecosystems.</title>
        <authorList>
            <person name="van Passel M.W."/>
            <person name="Kant R."/>
            <person name="Palva A."/>
            <person name="Copeland A."/>
            <person name="Lucas S."/>
            <person name="Lapidus A."/>
            <person name="Glavina del Rio T."/>
            <person name="Pitluck S."/>
            <person name="Goltsman E."/>
            <person name="Clum A."/>
            <person name="Sun H."/>
            <person name="Schmutz J."/>
            <person name="Larimer F.W."/>
            <person name="Land M.L."/>
            <person name="Hauser L."/>
            <person name="Kyrpides N."/>
            <person name="Mikhailova N."/>
            <person name="Richardson P.P."/>
            <person name="Janssen P.H."/>
            <person name="de Vos W.M."/>
            <person name="Smidt H."/>
        </authorList>
    </citation>
    <scope>NUCLEOTIDE SEQUENCE [LARGE SCALE GENOMIC DNA]</scope>
    <source>
        <strain evidence="15">DSM 11246 / JCM 15787 / PB90-1</strain>
    </source>
</reference>
<evidence type="ECO:0000259" key="10">
    <source>
        <dbReference type="PROSITE" id="PS50109"/>
    </source>
</evidence>
<dbReference type="STRING" id="452637.Oter_2852"/>
<feature type="modified residue" description="4-aspartylphosphate" evidence="9">
    <location>
        <position position="1259"/>
    </location>
</feature>
<dbReference type="SUPFAM" id="SSF47384">
    <property type="entry name" value="Homodimeric domain of signal transducing histidine kinase"/>
    <property type="match status" value="1"/>
</dbReference>
<dbReference type="PROSITE" id="PS50110">
    <property type="entry name" value="RESPONSE_REGULATORY"/>
    <property type="match status" value="1"/>
</dbReference>
<dbReference type="SUPFAM" id="SSF63829">
    <property type="entry name" value="Calcium-dependent phosphotriesterase"/>
    <property type="match status" value="1"/>
</dbReference>
<dbReference type="PROSITE" id="PS50112">
    <property type="entry name" value="PAS"/>
    <property type="match status" value="1"/>
</dbReference>
<feature type="domain" description="PAS" evidence="12">
    <location>
        <begin position="822"/>
        <end position="892"/>
    </location>
</feature>
<dbReference type="PANTHER" id="PTHR43065">
    <property type="entry name" value="SENSOR HISTIDINE KINASE"/>
    <property type="match status" value="1"/>
</dbReference>
<evidence type="ECO:0000256" key="7">
    <source>
        <dbReference type="ARBA" id="ARBA00022840"/>
    </source>
</evidence>
<evidence type="ECO:0000256" key="5">
    <source>
        <dbReference type="ARBA" id="ARBA00022741"/>
    </source>
</evidence>
<organism evidence="14 15">
    <name type="scientific">Opitutus terrae (strain DSM 11246 / JCM 15787 / PB90-1)</name>
    <dbReference type="NCBI Taxonomy" id="452637"/>
    <lineage>
        <taxon>Bacteria</taxon>
        <taxon>Pseudomonadati</taxon>
        <taxon>Verrucomicrobiota</taxon>
        <taxon>Opitutia</taxon>
        <taxon>Opitutales</taxon>
        <taxon>Opitutaceae</taxon>
        <taxon>Opitutus</taxon>
    </lineage>
</organism>
<evidence type="ECO:0000256" key="2">
    <source>
        <dbReference type="ARBA" id="ARBA00012438"/>
    </source>
</evidence>
<dbReference type="Gene3D" id="3.40.50.2300">
    <property type="match status" value="1"/>
</dbReference>
<dbReference type="GO" id="GO:0000155">
    <property type="term" value="F:phosphorelay sensor kinase activity"/>
    <property type="evidence" value="ECO:0007669"/>
    <property type="project" value="InterPro"/>
</dbReference>
<dbReference type="SMART" id="SM00091">
    <property type="entry name" value="PAS"/>
    <property type="match status" value="1"/>
</dbReference>
<dbReference type="InterPro" id="IPR005467">
    <property type="entry name" value="His_kinase_dom"/>
</dbReference>
<dbReference type="SMART" id="SM00388">
    <property type="entry name" value="HisKA"/>
    <property type="match status" value="1"/>
</dbReference>
<dbReference type="eggNOG" id="COG4257">
    <property type="taxonomic scope" value="Bacteria"/>
</dbReference>
<keyword evidence="4" id="KW-0808">Transferase</keyword>
<evidence type="ECO:0000256" key="3">
    <source>
        <dbReference type="ARBA" id="ARBA00022553"/>
    </source>
</evidence>
<dbReference type="eggNOG" id="COG0784">
    <property type="taxonomic scope" value="Bacteria"/>
</dbReference>
<dbReference type="EC" id="2.7.13.3" evidence="2"/>
<dbReference type="NCBIfam" id="TIGR00229">
    <property type="entry name" value="sensory_box"/>
    <property type="match status" value="1"/>
</dbReference>
<feature type="domain" description="Response regulatory" evidence="11">
    <location>
        <begin position="1208"/>
        <end position="1324"/>
    </location>
</feature>
<feature type="domain" description="PAC" evidence="13">
    <location>
        <begin position="893"/>
        <end position="947"/>
    </location>
</feature>
<dbReference type="InterPro" id="IPR000700">
    <property type="entry name" value="PAS-assoc_C"/>
</dbReference>
<dbReference type="PROSITE" id="PS50109">
    <property type="entry name" value="HIS_KIN"/>
    <property type="match status" value="1"/>
</dbReference>
<dbReference type="InterPro" id="IPR035965">
    <property type="entry name" value="PAS-like_dom_sf"/>
</dbReference>
<gene>
    <name evidence="14" type="ordered locus">Oter_2852</name>
</gene>
<keyword evidence="3 9" id="KW-0597">Phosphoprotein</keyword>
<evidence type="ECO:0000256" key="4">
    <source>
        <dbReference type="ARBA" id="ARBA00022679"/>
    </source>
</evidence>
<evidence type="ECO:0000259" key="11">
    <source>
        <dbReference type="PROSITE" id="PS50110"/>
    </source>
</evidence>
<proteinExistence type="predicted"/>
<dbReference type="InterPro" id="IPR036097">
    <property type="entry name" value="HisK_dim/P_sf"/>
</dbReference>
<dbReference type="GO" id="GO:0006355">
    <property type="term" value="P:regulation of DNA-templated transcription"/>
    <property type="evidence" value="ECO:0007669"/>
    <property type="project" value="InterPro"/>
</dbReference>
<dbReference type="RefSeq" id="WP_012375668.1">
    <property type="nucleotide sequence ID" value="NC_010571.1"/>
</dbReference>
<dbReference type="InterPro" id="IPR001789">
    <property type="entry name" value="Sig_transdc_resp-reg_receiver"/>
</dbReference>
<evidence type="ECO:0000256" key="6">
    <source>
        <dbReference type="ARBA" id="ARBA00022777"/>
    </source>
</evidence>
<dbReference type="InterPro" id="IPR004358">
    <property type="entry name" value="Sig_transdc_His_kin-like_C"/>
</dbReference>
<dbReference type="SMART" id="SM00387">
    <property type="entry name" value="HATPase_c"/>
    <property type="match status" value="1"/>
</dbReference>
<feature type="domain" description="Histidine kinase" evidence="10">
    <location>
        <begin position="967"/>
        <end position="1189"/>
    </location>
</feature>
<evidence type="ECO:0000256" key="8">
    <source>
        <dbReference type="ARBA" id="ARBA00023012"/>
    </source>
</evidence>
<dbReference type="KEGG" id="ote:Oter_2852"/>
<dbReference type="CDD" id="cd00082">
    <property type="entry name" value="HisKA"/>
    <property type="match status" value="1"/>
</dbReference>
<dbReference type="SMART" id="SM00448">
    <property type="entry name" value="REC"/>
    <property type="match status" value="1"/>
</dbReference>
<dbReference type="InterPro" id="IPR013783">
    <property type="entry name" value="Ig-like_fold"/>
</dbReference>
<dbReference type="SUPFAM" id="SSF52172">
    <property type="entry name" value="CheY-like"/>
    <property type="match status" value="1"/>
</dbReference>
<dbReference type="CDD" id="cd00130">
    <property type="entry name" value="PAS"/>
    <property type="match status" value="1"/>
</dbReference>
<dbReference type="InterPro" id="IPR003661">
    <property type="entry name" value="HisK_dim/P_dom"/>
</dbReference>
<dbReference type="Gene3D" id="2.60.40.10">
    <property type="entry name" value="Immunoglobulins"/>
    <property type="match status" value="1"/>
</dbReference>
<evidence type="ECO:0000256" key="9">
    <source>
        <dbReference type="PROSITE-ProRule" id="PRU00169"/>
    </source>
</evidence>